<gene>
    <name evidence="2" type="ORF">MNOR_LOCUS22793</name>
</gene>
<protein>
    <submittedName>
        <fullName evidence="2">Uncharacterized protein</fullName>
    </submittedName>
</protein>
<evidence type="ECO:0000313" key="2">
    <source>
        <dbReference type="EMBL" id="CAL4122016.1"/>
    </source>
</evidence>
<dbReference type="EMBL" id="CAXKWB010019513">
    <property type="protein sequence ID" value="CAL4122016.1"/>
    <property type="molecule type" value="Genomic_DNA"/>
</dbReference>
<sequence length="146" mass="15979">MFIIQMKGFLILFFFFVVSLAAANNISTHNRDEKLFGVVSPFTVARFANTECDRDFHTGTCYTPYECHTGVTGVFDLFDTSTASQCQTGFGSCCITALGCDGNSQSGGTSSNNNTYLRSPGYNSKFNYGLDCTQSIKIDSSICQLR</sequence>
<feature type="non-terminal residue" evidence="2">
    <location>
        <position position="146"/>
    </location>
</feature>
<accession>A0AAV2RCH9</accession>
<organism evidence="2 3">
    <name type="scientific">Meganyctiphanes norvegica</name>
    <name type="common">Northern krill</name>
    <name type="synonym">Thysanopoda norvegica</name>
    <dbReference type="NCBI Taxonomy" id="48144"/>
    <lineage>
        <taxon>Eukaryota</taxon>
        <taxon>Metazoa</taxon>
        <taxon>Ecdysozoa</taxon>
        <taxon>Arthropoda</taxon>
        <taxon>Crustacea</taxon>
        <taxon>Multicrustacea</taxon>
        <taxon>Malacostraca</taxon>
        <taxon>Eumalacostraca</taxon>
        <taxon>Eucarida</taxon>
        <taxon>Euphausiacea</taxon>
        <taxon>Euphausiidae</taxon>
        <taxon>Meganyctiphanes</taxon>
    </lineage>
</organism>
<feature type="signal peptide" evidence="1">
    <location>
        <begin position="1"/>
        <end position="23"/>
    </location>
</feature>
<proteinExistence type="predicted"/>
<name>A0AAV2RCH9_MEGNR</name>
<dbReference type="AlphaFoldDB" id="A0AAV2RCH9"/>
<feature type="chain" id="PRO_5043606971" evidence="1">
    <location>
        <begin position="24"/>
        <end position="146"/>
    </location>
</feature>
<dbReference type="Proteomes" id="UP001497623">
    <property type="component" value="Unassembled WGS sequence"/>
</dbReference>
<reference evidence="2 3" key="1">
    <citation type="submission" date="2024-05" db="EMBL/GenBank/DDBJ databases">
        <authorList>
            <person name="Wallberg A."/>
        </authorList>
    </citation>
    <scope>NUCLEOTIDE SEQUENCE [LARGE SCALE GENOMIC DNA]</scope>
</reference>
<evidence type="ECO:0000256" key="1">
    <source>
        <dbReference type="SAM" id="SignalP"/>
    </source>
</evidence>
<keyword evidence="3" id="KW-1185">Reference proteome</keyword>
<comment type="caution">
    <text evidence="2">The sequence shown here is derived from an EMBL/GenBank/DDBJ whole genome shotgun (WGS) entry which is preliminary data.</text>
</comment>
<keyword evidence="1" id="KW-0732">Signal</keyword>
<evidence type="ECO:0000313" key="3">
    <source>
        <dbReference type="Proteomes" id="UP001497623"/>
    </source>
</evidence>